<dbReference type="PANTHER" id="PTHR43591">
    <property type="entry name" value="METHYLTRANSFERASE"/>
    <property type="match status" value="1"/>
</dbReference>
<dbReference type="InterPro" id="IPR011814">
    <property type="entry name" value="BioC"/>
</dbReference>
<evidence type="ECO:0000313" key="10">
    <source>
        <dbReference type="EMBL" id="SHE78046.1"/>
    </source>
</evidence>
<dbReference type="GO" id="GO:0032259">
    <property type="term" value="P:methylation"/>
    <property type="evidence" value="ECO:0007669"/>
    <property type="project" value="UniProtKB-KW"/>
</dbReference>
<sequence>MNMASTLPAGEHQEWRGRVARAFSRAASRYVQLAKAQQAMGGRLWPHLPGQAQRILDLGCGPGDWSLRLGMRYPGAQVVGLDLAPGMLDEAQRRHGQAARWVCGDAMALPLAARSVDLVFSNLAIQWCPDLDKAMRELHRVLRPGGRALINTLGPGTLMEVASAWSRPGAPTGVLEFRGAARYLASARLAGFRHMRRLVRSERFFYPDLDAVMASIKGVGAQVARPGARLTRADLLRAEQRYERWREPAGLPVSYRCITLLLEH</sequence>
<reference evidence="10 11" key="1">
    <citation type="submission" date="2016-11" db="EMBL/GenBank/DDBJ databases">
        <authorList>
            <person name="Jaros S."/>
            <person name="Januszkiewicz K."/>
            <person name="Wedrychowicz H."/>
        </authorList>
    </citation>
    <scope>NUCLEOTIDE SEQUENCE [LARGE SCALE GENOMIC DNA]</scope>
    <source>
        <strain evidence="10 11">DSM 19980</strain>
    </source>
</reference>
<keyword evidence="7 8" id="KW-0093">Biotin biosynthesis</keyword>
<accession>A0A1M4W9Z2</accession>
<evidence type="ECO:0000256" key="2">
    <source>
        <dbReference type="ARBA" id="ARBA00004746"/>
    </source>
</evidence>
<evidence type="ECO:0000256" key="4">
    <source>
        <dbReference type="ARBA" id="ARBA00022603"/>
    </source>
</evidence>
<proteinExistence type="inferred from homology"/>
<organism evidence="10 11">
    <name type="scientific">Modicisalibacter ilicicola DSM 19980</name>
    <dbReference type="NCBI Taxonomy" id="1121942"/>
    <lineage>
        <taxon>Bacteria</taxon>
        <taxon>Pseudomonadati</taxon>
        <taxon>Pseudomonadota</taxon>
        <taxon>Gammaproteobacteria</taxon>
        <taxon>Oceanospirillales</taxon>
        <taxon>Halomonadaceae</taxon>
        <taxon>Modicisalibacter</taxon>
    </lineage>
</organism>
<dbReference type="STRING" id="1121942.SAMN02745148_01135"/>
<keyword evidence="4 8" id="KW-0489">Methyltransferase</keyword>
<evidence type="ECO:0000256" key="5">
    <source>
        <dbReference type="ARBA" id="ARBA00022679"/>
    </source>
</evidence>
<dbReference type="UniPathway" id="UPA00078"/>
<dbReference type="EMBL" id="FQUJ01000004">
    <property type="protein sequence ID" value="SHE78046.1"/>
    <property type="molecule type" value="Genomic_DNA"/>
</dbReference>
<comment type="similarity">
    <text evidence="8">Belongs to the methyltransferase superfamily.</text>
</comment>
<dbReference type="EC" id="2.1.1.197" evidence="3 8"/>
<dbReference type="CDD" id="cd02440">
    <property type="entry name" value="AdoMet_MTases"/>
    <property type="match status" value="1"/>
</dbReference>
<evidence type="ECO:0000256" key="6">
    <source>
        <dbReference type="ARBA" id="ARBA00022691"/>
    </source>
</evidence>
<evidence type="ECO:0000256" key="8">
    <source>
        <dbReference type="HAMAP-Rule" id="MF_00835"/>
    </source>
</evidence>
<dbReference type="InterPro" id="IPR013216">
    <property type="entry name" value="Methyltransf_11"/>
</dbReference>
<comment type="function">
    <text evidence="8">Converts the free carboxyl group of a malonyl-thioester to its methyl ester by transfer of a methyl group from S-adenosyl-L-methionine (SAM). It allows to synthesize pimeloyl-ACP via the fatty acid synthetic pathway.</text>
</comment>
<evidence type="ECO:0000256" key="3">
    <source>
        <dbReference type="ARBA" id="ARBA00012327"/>
    </source>
</evidence>
<dbReference type="GO" id="GO:0008757">
    <property type="term" value="F:S-adenosylmethionine-dependent methyltransferase activity"/>
    <property type="evidence" value="ECO:0007669"/>
    <property type="project" value="InterPro"/>
</dbReference>
<feature type="domain" description="Methyltransferase type 11" evidence="9">
    <location>
        <begin position="56"/>
        <end position="150"/>
    </location>
</feature>
<dbReference type="SUPFAM" id="SSF53335">
    <property type="entry name" value="S-adenosyl-L-methionine-dependent methyltransferases"/>
    <property type="match status" value="1"/>
</dbReference>
<evidence type="ECO:0000259" key="9">
    <source>
        <dbReference type="Pfam" id="PF08241"/>
    </source>
</evidence>
<dbReference type="Pfam" id="PF08241">
    <property type="entry name" value="Methyltransf_11"/>
    <property type="match status" value="1"/>
</dbReference>
<dbReference type="GO" id="GO:0010340">
    <property type="term" value="F:carboxyl-O-methyltransferase activity"/>
    <property type="evidence" value="ECO:0007669"/>
    <property type="project" value="UniProtKB-UniRule"/>
</dbReference>
<gene>
    <name evidence="8" type="primary">bioC</name>
    <name evidence="10" type="ORF">SAMN02745148_01135</name>
</gene>
<evidence type="ECO:0000256" key="7">
    <source>
        <dbReference type="ARBA" id="ARBA00022756"/>
    </source>
</evidence>
<comment type="pathway">
    <text evidence="2 8">Cofactor biosynthesis; biotin biosynthesis.</text>
</comment>
<dbReference type="GO" id="GO:0102130">
    <property type="term" value="F:malonyl-CoA methyltransferase activity"/>
    <property type="evidence" value="ECO:0007669"/>
    <property type="project" value="UniProtKB-EC"/>
</dbReference>
<dbReference type="InterPro" id="IPR029063">
    <property type="entry name" value="SAM-dependent_MTases_sf"/>
</dbReference>
<keyword evidence="11" id="KW-1185">Reference proteome</keyword>
<name>A0A1M4W9Z2_9GAMM</name>
<dbReference type="PANTHER" id="PTHR43591:SF24">
    <property type="entry name" value="2-METHOXY-6-POLYPRENYL-1,4-BENZOQUINOL METHYLASE, MITOCHONDRIAL"/>
    <property type="match status" value="1"/>
</dbReference>
<evidence type="ECO:0000313" key="11">
    <source>
        <dbReference type="Proteomes" id="UP000184346"/>
    </source>
</evidence>
<dbReference type="HAMAP" id="MF_00835">
    <property type="entry name" value="BioC"/>
    <property type="match status" value="1"/>
</dbReference>
<dbReference type="Proteomes" id="UP000184346">
    <property type="component" value="Unassembled WGS sequence"/>
</dbReference>
<dbReference type="GO" id="GO:0009102">
    <property type="term" value="P:biotin biosynthetic process"/>
    <property type="evidence" value="ECO:0007669"/>
    <property type="project" value="UniProtKB-UniRule"/>
</dbReference>
<protein>
    <recommendedName>
        <fullName evidence="3 8">Malonyl-[acyl-carrier protein] O-methyltransferase</fullName>
        <shortName evidence="8">Malonyl-ACP O-methyltransferase</shortName>
        <ecNumber evidence="3 8">2.1.1.197</ecNumber>
    </recommendedName>
    <alternativeName>
        <fullName evidence="8">Biotin synthesis protein BioC</fullName>
    </alternativeName>
</protein>
<dbReference type="AlphaFoldDB" id="A0A1M4W9Z2"/>
<comment type="catalytic activity">
    <reaction evidence="1 8">
        <text>malonyl-[ACP] + S-adenosyl-L-methionine = malonyl-[ACP] methyl ester + S-adenosyl-L-homocysteine</text>
        <dbReference type="Rhea" id="RHEA:17105"/>
        <dbReference type="Rhea" id="RHEA-COMP:9623"/>
        <dbReference type="Rhea" id="RHEA-COMP:9954"/>
        <dbReference type="ChEBI" id="CHEBI:57856"/>
        <dbReference type="ChEBI" id="CHEBI:59789"/>
        <dbReference type="ChEBI" id="CHEBI:78449"/>
        <dbReference type="ChEBI" id="CHEBI:78845"/>
        <dbReference type="EC" id="2.1.1.197"/>
    </reaction>
</comment>
<keyword evidence="6 8" id="KW-0949">S-adenosyl-L-methionine</keyword>
<keyword evidence="5 8" id="KW-0808">Transferase</keyword>
<evidence type="ECO:0000256" key="1">
    <source>
        <dbReference type="ARBA" id="ARBA00000852"/>
    </source>
</evidence>
<dbReference type="Gene3D" id="3.40.50.150">
    <property type="entry name" value="Vaccinia Virus protein VP39"/>
    <property type="match status" value="1"/>
</dbReference>